<comment type="subcellular location">
    <subcellularLocation>
        <location evidence="1 9">Cell membrane</location>
        <topology evidence="1 9">Multi-pass membrane protein</topology>
    </subcellularLocation>
</comment>
<keyword evidence="2" id="KW-0813">Transport</keyword>
<feature type="transmembrane region" description="Helical" evidence="10">
    <location>
        <begin position="42"/>
        <end position="60"/>
    </location>
</feature>
<dbReference type="Pfam" id="PF00893">
    <property type="entry name" value="Multi_Drug_Res"/>
    <property type="match status" value="1"/>
</dbReference>
<gene>
    <name evidence="11" type="ORF">GCM10007354_27870</name>
</gene>
<dbReference type="EMBL" id="BMDA01000004">
    <property type="protein sequence ID" value="GGH40970.1"/>
    <property type="molecule type" value="Genomic_DNA"/>
</dbReference>
<evidence type="ECO:0000256" key="2">
    <source>
        <dbReference type="ARBA" id="ARBA00022448"/>
    </source>
</evidence>
<proteinExistence type="inferred from homology"/>
<dbReference type="PANTHER" id="PTHR30561">
    <property type="entry name" value="SMR FAMILY PROTON-DEPENDENT DRUG EFFLUX TRANSPORTER SUGE"/>
    <property type="match status" value="1"/>
</dbReference>
<dbReference type="InterPro" id="IPR037185">
    <property type="entry name" value="EmrE-like"/>
</dbReference>
<dbReference type="GO" id="GO:0022857">
    <property type="term" value="F:transmembrane transporter activity"/>
    <property type="evidence" value="ECO:0007669"/>
    <property type="project" value="UniProtKB-ARBA"/>
</dbReference>
<evidence type="ECO:0000256" key="5">
    <source>
        <dbReference type="ARBA" id="ARBA00022989"/>
    </source>
</evidence>
<feature type="transmembrane region" description="Helical" evidence="10">
    <location>
        <begin position="66"/>
        <end position="87"/>
    </location>
</feature>
<accession>A0ABD0AAF6</accession>
<dbReference type="GO" id="GO:0005886">
    <property type="term" value="C:plasma membrane"/>
    <property type="evidence" value="ECO:0007669"/>
    <property type="project" value="UniProtKB-SubCell"/>
</dbReference>
<evidence type="ECO:0000313" key="12">
    <source>
        <dbReference type="Proteomes" id="UP000652691"/>
    </source>
</evidence>
<dbReference type="PANTHER" id="PTHR30561:SF0">
    <property type="entry name" value="GUANIDINIUM EXPORTER"/>
    <property type="match status" value="1"/>
</dbReference>
<dbReference type="InterPro" id="IPR000390">
    <property type="entry name" value="Small_drug/metabolite_transptr"/>
</dbReference>
<feature type="transmembrane region" description="Helical" evidence="10">
    <location>
        <begin position="99"/>
        <end position="119"/>
    </location>
</feature>
<evidence type="ECO:0000256" key="3">
    <source>
        <dbReference type="ARBA" id="ARBA00022475"/>
    </source>
</evidence>
<evidence type="ECO:0000256" key="7">
    <source>
        <dbReference type="ARBA" id="ARBA00038151"/>
    </source>
</evidence>
<keyword evidence="3" id="KW-1003">Cell membrane</keyword>
<dbReference type="Proteomes" id="UP000652691">
    <property type="component" value="Unassembled WGS sequence"/>
</dbReference>
<comment type="similarity">
    <text evidence="7">Belongs to the drug/metabolite transporter (DMT) superfamily. Small multidrug resistance (SMR) (TC 2.A.7.1) family. Gdx/SugE subfamily.</text>
</comment>
<evidence type="ECO:0000256" key="9">
    <source>
        <dbReference type="RuleBase" id="RU003942"/>
    </source>
</evidence>
<name>A0ABD0AAF6_9GAMM</name>
<keyword evidence="5 10" id="KW-1133">Transmembrane helix</keyword>
<reference evidence="11 12" key="1">
    <citation type="journal article" date="2014" name="Int. J. Syst. Evol. Microbiol.">
        <title>Complete genome sequence of Corynebacterium casei LMG S-19264T (=DSM 44701T), isolated from a smear-ripened cheese.</title>
        <authorList>
            <consortium name="US DOE Joint Genome Institute (JGI-PGF)"/>
            <person name="Walter F."/>
            <person name="Albersmeier A."/>
            <person name="Kalinowski J."/>
            <person name="Ruckert C."/>
        </authorList>
    </citation>
    <scope>NUCLEOTIDE SEQUENCE [LARGE SCALE GENOMIC DNA]</scope>
    <source>
        <strain evidence="11 12">CCM 8635</strain>
    </source>
</reference>
<keyword evidence="4 9" id="KW-0812">Transmembrane</keyword>
<comment type="caution">
    <text evidence="11">The sequence shown here is derived from an EMBL/GenBank/DDBJ whole genome shotgun (WGS) entry which is preliminary data.</text>
</comment>
<dbReference type="Gene3D" id="1.10.3730.20">
    <property type="match status" value="1"/>
</dbReference>
<keyword evidence="6 10" id="KW-0472">Membrane</keyword>
<dbReference type="FunFam" id="1.10.3730.20:FF:000001">
    <property type="entry name" value="Quaternary ammonium compound resistance transporter SugE"/>
    <property type="match status" value="1"/>
</dbReference>
<dbReference type="AlphaFoldDB" id="A0ABD0AAF6"/>
<sequence length="146" mass="16132">MKHNKLHHGLFYSTLLSLGGRPPSKESRWDDPTLDKVERNKMAWAILILAGIFEVIWAYSMKLSEGFTKLTPSIVTIVFMVLSVVLLSMSMRTLPLGTAYTIWTGIGAIGSFIVGIMVLNEPMTAMRMIAAVLIVSGLMLMKLSSN</sequence>
<evidence type="ECO:0000256" key="10">
    <source>
        <dbReference type="SAM" id="Phobius"/>
    </source>
</evidence>
<evidence type="ECO:0000256" key="6">
    <source>
        <dbReference type="ARBA" id="ARBA00023136"/>
    </source>
</evidence>
<feature type="transmembrane region" description="Helical" evidence="10">
    <location>
        <begin position="125"/>
        <end position="143"/>
    </location>
</feature>
<dbReference type="SUPFAM" id="SSF103481">
    <property type="entry name" value="Multidrug resistance efflux transporter EmrE"/>
    <property type="match status" value="1"/>
</dbReference>
<protein>
    <recommendedName>
        <fullName evidence="8">Guanidinium exporter</fullName>
    </recommendedName>
</protein>
<organism evidence="11 12">
    <name type="scientific">Acinetobacter courvalinii</name>
    <dbReference type="NCBI Taxonomy" id="280147"/>
    <lineage>
        <taxon>Bacteria</taxon>
        <taxon>Pseudomonadati</taxon>
        <taxon>Pseudomonadota</taxon>
        <taxon>Gammaproteobacteria</taxon>
        <taxon>Moraxellales</taxon>
        <taxon>Moraxellaceae</taxon>
        <taxon>Acinetobacter</taxon>
    </lineage>
</organism>
<evidence type="ECO:0000256" key="8">
    <source>
        <dbReference type="ARBA" id="ARBA00039168"/>
    </source>
</evidence>
<evidence type="ECO:0000256" key="1">
    <source>
        <dbReference type="ARBA" id="ARBA00004651"/>
    </source>
</evidence>
<dbReference type="GO" id="GO:1990961">
    <property type="term" value="P:xenobiotic detoxification by transmembrane export across the plasma membrane"/>
    <property type="evidence" value="ECO:0007669"/>
    <property type="project" value="UniProtKB-ARBA"/>
</dbReference>
<evidence type="ECO:0000313" key="11">
    <source>
        <dbReference type="EMBL" id="GGH40970.1"/>
    </source>
</evidence>
<evidence type="ECO:0000256" key="4">
    <source>
        <dbReference type="ARBA" id="ARBA00022692"/>
    </source>
</evidence>
<dbReference type="InterPro" id="IPR045324">
    <property type="entry name" value="Small_multidrug_res"/>
</dbReference>